<evidence type="ECO:0000256" key="6">
    <source>
        <dbReference type="ARBA" id="ARBA00022967"/>
    </source>
</evidence>
<dbReference type="InterPro" id="IPR030946">
    <property type="entry name" value="EcfA2"/>
</dbReference>
<evidence type="ECO:0000256" key="5">
    <source>
        <dbReference type="ARBA" id="ARBA00022840"/>
    </source>
</evidence>
<reference evidence="10" key="1">
    <citation type="journal article" date="2014" name="Genome Announc.">
        <title>Draft Genome Sequence of Lactobacillus oryzae Strain SG293T.</title>
        <authorList>
            <person name="Tanizawa Y."/>
            <person name="Fujisawa T."/>
            <person name="Mochizuki T."/>
            <person name="Kaminuma E."/>
            <person name="Nakamura Y."/>
            <person name="Tohno M."/>
        </authorList>
    </citation>
    <scope>NUCLEOTIDE SEQUENCE [LARGE SCALE GENOMIC DNA]</scope>
    <source>
        <strain evidence="10">SG293</strain>
    </source>
</reference>
<organism evidence="10 11">
    <name type="scientific">Secundilactobacillus oryzae JCM 18671</name>
    <dbReference type="NCBI Taxonomy" id="1291743"/>
    <lineage>
        <taxon>Bacteria</taxon>
        <taxon>Bacillati</taxon>
        <taxon>Bacillota</taxon>
        <taxon>Bacilli</taxon>
        <taxon>Lactobacillales</taxon>
        <taxon>Lactobacillaceae</taxon>
        <taxon>Secundilactobacillus</taxon>
    </lineage>
</organism>
<comment type="subunit">
    <text evidence="8">Forms a stable energy-coupling factor (ECF) transporter complex composed of 2 membrane-embedded substrate-binding proteins (S component), 2 ATP-binding proteins (A component) and 2 transmembrane proteins (T component).</text>
</comment>
<feature type="domain" description="ABC transporter" evidence="9">
    <location>
        <begin position="3"/>
        <end position="246"/>
    </location>
</feature>
<evidence type="ECO:0000256" key="8">
    <source>
        <dbReference type="RuleBase" id="RU365104"/>
    </source>
</evidence>
<dbReference type="PANTHER" id="PTHR43553">
    <property type="entry name" value="HEAVY METAL TRANSPORTER"/>
    <property type="match status" value="1"/>
</dbReference>
<dbReference type="EMBL" id="BBJM01000029">
    <property type="protein sequence ID" value="GAK48429.1"/>
    <property type="molecule type" value="Genomic_DNA"/>
</dbReference>
<dbReference type="GO" id="GO:0042626">
    <property type="term" value="F:ATPase-coupled transmembrane transporter activity"/>
    <property type="evidence" value="ECO:0007669"/>
    <property type="project" value="TreeGrafter"/>
</dbReference>
<keyword evidence="6" id="KW-1278">Translocase</keyword>
<dbReference type="InterPro" id="IPR017871">
    <property type="entry name" value="ABC_transporter-like_CS"/>
</dbReference>
<dbReference type="Proteomes" id="UP000028700">
    <property type="component" value="Unassembled WGS sequence"/>
</dbReference>
<accession>A0A081BK61</accession>
<evidence type="ECO:0000313" key="10">
    <source>
        <dbReference type="EMBL" id="GAK48429.1"/>
    </source>
</evidence>
<name>A0A081BK61_9LACO</name>
<comment type="function">
    <text evidence="8">ATP-binding (A) component of a common energy-coupling factor (ECF) ABC-transporter complex.</text>
</comment>
<keyword evidence="11" id="KW-1185">Reference proteome</keyword>
<evidence type="ECO:0000256" key="7">
    <source>
        <dbReference type="ARBA" id="ARBA00023136"/>
    </source>
</evidence>
<dbReference type="Pfam" id="PF00005">
    <property type="entry name" value="ABC_tran"/>
    <property type="match status" value="1"/>
</dbReference>
<dbReference type="PROSITE" id="PS50893">
    <property type="entry name" value="ABC_TRANSPORTER_2"/>
    <property type="match status" value="1"/>
</dbReference>
<dbReference type="InterPro" id="IPR015856">
    <property type="entry name" value="ABC_transpr_CbiO/EcfA_su"/>
</dbReference>
<evidence type="ECO:0000313" key="11">
    <source>
        <dbReference type="Proteomes" id="UP000028700"/>
    </source>
</evidence>
<dbReference type="SMART" id="SM00382">
    <property type="entry name" value="AAA"/>
    <property type="match status" value="1"/>
</dbReference>
<comment type="caution">
    <text evidence="10">The sequence shown here is derived from an EMBL/GenBank/DDBJ whole genome shotgun (WGS) entry which is preliminary data.</text>
</comment>
<protein>
    <recommendedName>
        <fullName evidence="8">Energy-coupling factor transporter ATP-binding protein EcfA2</fullName>
        <ecNumber evidence="8">7.-.-.-</ecNumber>
    </recommendedName>
</protein>
<dbReference type="NCBIfam" id="NF010155">
    <property type="entry name" value="PRK13634.1"/>
    <property type="match status" value="1"/>
</dbReference>
<dbReference type="EC" id="7.-.-.-" evidence="8"/>
<dbReference type="FunFam" id="3.40.50.300:FF:000224">
    <property type="entry name" value="Energy-coupling factor transporter ATP-binding protein EcfA"/>
    <property type="match status" value="1"/>
</dbReference>
<dbReference type="RefSeq" id="WP_034529004.1">
    <property type="nucleotide sequence ID" value="NZ_BBAZ01000028.1"/>
</dbReference>
<dbReference type="PANTHER" id="PTHR43553:SF27">
    <property type="entry name" value="ENERGY-COUPLING FACTOR TRANSPORTER ATP-BINDING PROTEIN ECFA2"/>
    <property type="match status" value="1"/>
</dbReference>
<dbReference type="GO" id="GO:0016887">
    <property type="term" value="F:ATP hydrolysis activity"/>
    <property type="evidence" value="ECO:0007669"/>
    <property type="project" value="InterPro"/>
</dbReference>
<comment type="subcellular location">
    <subcellularLocation>
        <location evidence="1 8">Cell membrane</location>
        <topology evidence="1 8">Peripheral membrane protein</topology>
    </subcellularLocation>
</comment>
<keyword evidence="5 8" id="KW-0067">ATP-binding</keyword>
<evidence type="ECO:0000256" key="2">
    <source>
        <dbReference type="ARBA" id="ARBA00022448"/>
    </source>
</evidence>
<dbReference type="eggNOG" id="COG1122">
    <property type="taxonomic scope" value="Bacteria"/>
</dbReference>
<evidence type="ECO:0000256" key="3">
    <source>
        <dbReference type="ARBA" id="ARBA00022475"/>
    </source>
</evidence>
<dbReference type="PROSITE" id="PS00211">
    <property type="entry name" value="ABC_TRANSPORTER_1"/>
    <property type="match status" value="1"/>
</dbReference>
<dbReference type="InterPro" id="IPR027417">
    <property type="entry name" value="P-loop_NTPase"/>
</dbReference>
<dbReference type="InterPro" id="IPR003439">
    <property type="entry name" value="ABC_transporter-like_ATP-bd"/>
</dbReference>
<dbReference type="GO" id="GO:0005524">
    <property type="term" value="F:ATP binding"/>
    <property type="evidence" value="ECO:0007669"/>
    <property type="project" value="UniProtKB-UniRule"/>
</dbReference>
<keyword evidence="3 8" id="KW-1003">Cell membrane</keyword>
<keyword evidence="7 8" id="KW-0472">Membrane</keyword>
<dbReference type="STRING" id="1291743.LOSG293_290200"/>
<keyword evidence="2 8" id="KW-0813">Transport</keyword>
<dbReference type="AlphaFoldDB" id="A0A081BK61"/>
<dbReference type="SUPFAM" id="SSF52540">
    <property type="entry name" value="P-loop containing nucleoside triphosphate hydrolases"/>
    <property type="match status" value="1"/>
</dbReference>
<dbReference type="NCBIfam" id="TIGR04521">
    <property type="entry name" value="ECF_ATPase_2"/>
    <property type="match status" value="1"/>
</dbReference>
<dbReference type="OrthoDB" id="9784332at2"/>
<gene>
    <name evidence="10" type="primary">cbiO</name>
    <name evidence="10" type="ORF">LOSG293_290200</name>
</gene>
<dbReference type="CDD" id="cd03225">
    <property type="entry name" value="ABC_cobalt_CbiO_domain1"/>
    <property type="match status" value="1"/>
</dbReference>
<dbReference type="GO" id="GO:0043190">
    <property type="term" value="C:ATP-binding cassette (ABC) transporter complex"/>
    <property type="evidence" value="ECO:0007669"/>
    <property type="project" value="TreeGrafter"/>
</dbReference>
<dbReference type="InterPro" id="IPR003593">
    <property type="entry name" value="AAA+_ATPase"/>
</dbReference>
<dbReference type="InterPro" id="IPR050095">
    <property type="entry name" value="ECF_ABC_transporter_ATP-bd"/>
</dbReference>
<dbReference type="Gene3D" id="3.40.50.300">
    <property type="entry name" value="P-loop containing nucleotide triphosphate hydrolases"/>
    <property type="match status" value="1"/>
</dbReference>
<sequence length="292" mass="32439">MPITFEKVDYSYQPNTPFEHQALQDINLTIADNSFTALIGHTGSGKSTLIQQMNALLKPSSGVVRVNNREIRPDTNNKDLKPLRKQVGMVFQFPENQLFEETVKKDIMFGPLNFGMSEAEAEEEAIRLITEVGLDESLLERSPFELSGGQMRRVAIAGVLASKPDILILDEPTSGLDPKGRQQIMDLVAHLHENEHKTIILVTHQMEDVTKYADRVIVMDGGRVAKTGTPKEIFNDVDWLKTHHLDLPKTTQFAATLQAQGFQFPEGLPLDEMALAQAISQQISPKGASDHG</sequence>
<proteinExistence type="inferred from homology"/>
<evidence type="ECO:0000256" key="4">
    <source>
        <dbReference type="ARBA" id="ARBA00022741"/>
    </source>
</evidence>
<comment type="similarity">
    <text evidence="8">Belongs to the ABC transporter superfamily. Energy-coupling factor EcfA family.</text>
</comment>
<evidence type="ECO:0000259" key="9">
    <source>
        <dbReference type="PROSITE" id="PS50893"/>
    </source>
</evidence>
<evidence type="ECO:0000256" key="1">
    <source>
        <dbReference type="ARBA" id="ARBA00004202"/>
    </source>
</evidence>
<keyword evidence="4 8" id="KW-0547">Nucleotide-binding</keyword>